<organism evidence="2 3">
    <name type="scientific">Botryobasidium botryosum (strain FD-172 SS1)</name>
    <dbReference type="NCBI Taxonomy" id="930990"/>
    <lineage>
        <taxon>Eukaryota</taxon>
        <taxon>Fungi</taxon>
        <taxon>Dikarya</taxon>
        <taxon>Basidiomycota</taxon>
        <taxon>Agaricomycotina</taxon>
        <taxon>Agaricomycetes</taxon>
        <taxon>Cantharellales</taxon>
        <taxon>Botryobasidiaceae</taxon>
        <taxon>Botryobasidium</taxon>
    </lineage>
</organism>
<dbReference type="InParanoid" id="A0A067MGQ5"/>
<dbReference type="Proteomes" id="UP000027195">
    <property type="component" value="Unassembled WGS sequence"/>
</dbReference>
<proteinExistence type="predicted"/>
<sequence length="388" mass="40697">MDATFFASQTESGQTRLPLVASDSMRLTLFAPVPPINTDANHPALPREKHRVQAQLSTTSSDLLRSTSISSKMPPFSHPSALHPNDPTTSSIPLTSINAATSSSAPAHKPFSSTALASTSIPGSPAPGAIDDPGLQANLLNILLSSASGRQRILDVLTPQVNTQLVPDLVPQPLISQQFQPSPAGINSVTPHPLQDTNPSSYHPDAQNQITLSPQLSIDGGPNSLWNMLGACGAGPQLDPSFTNMDTASRASSLAQSNAQLQRTFQSAADVDNRINTLQSYLGGYAPDSGVQDESMPLHSEFDASNFFGPFGVGELDTHLDAQLGDAFNLGPENADEFSSMPTSHLGTYVDEAGSASPTSSPKVPSIIWNNPVIVGEVDSDWAMGVAG</sequence>
<dbReference type="AlphaFoldDB" id="A0A067MGQ5"/>
<evidence type="ECO:0000313" key="2">
    <source>
        <dbReference type="EMBL" id="KDQ11072.1"/>
    </source>
</evidence>
<accession>A0A067MGQ5</accession>
<gene>
    <name evidence="2" type="ORF">BOTBODRAFT_465173</name>
</gene>
<name>A0A067MGQ5_BOTB1</name>
<protein>
    <submittedName>
        <fullName evidence="2">Uncharacterized protein</fullName>
    </submittedName>
</protein>
<evidence type="ECO:0000313" key="3">
    <source>
        <dbReference type="Proteomes" id="UP000027195"/>
    </source>
</evidence>
<feature type="compositionally biased region" description="Low complexity" evidence="1">
    <location>
        <begin position="56"/>
        <end position="71"/>
    </location>
</feature>
<evidence type="ECO:0000256" key="1">
    <source>
        <dbReference type="SAM" id="MobiDB-lite"/>
    </source>
</evidence>
<reference evidence="3" key="1">
    <citation type="journal article" date="2014" name="Proc. Natl. Acad. Sci. U.S.A.">
        <title>Extensive sampling of basidiomycete genomes demonstrates inadequacy of the white-rot/brown-rot paradigm for wood decay fungi.</title>
        <authorList>
            <person name="Riley R."/>
            <person name="Salamov A.A."/>
            <person name="Brown D.W."/>
            <person name="Nagy L.G."/>
            <person name="Floudas D."/>
            <person name="Held B.W."/>
            <person name="Levasseur A."/>
            <person name="Lombard V."/>
            <person name="Morin E."/>
            <person name="Otillar R."/>
            <person name="Lindquist E.A."/>
            <person name="Sun H."/>
            <person name="LaButti K.M."/>
            <person name="Schmutz J."/>
            <person name="Jabbour D."/>
            <person name="Luo H."/>
            <person name="Baker S.E."/>
            <person name="Pisabarro A.G."/>
            <person name="Walton J.D."/>
            <person name="Blanchette R.A."/>
            <person name="Henrissat B."/>
            <person name="Martin F."/>
            <person name="Cullen D."/>
            <person name="Hibbett D.S."/>
            <person name="Grigoriev I.V."/>
        </authorList>
    </citation>
    <scope>NUCLEOTIDE SEQUENCE [LARGE SCALE GENOMIC DNA]</scope>
    <source>
        <strain evidence="3">FD-172 SS1</strain>
    </source>
</reference>
<dbReference type="EMBL" id="KL198061">
    <property type="protein sequence ID" value="KDQ11072.1"/>
    <property type="molecule type" value="Genomic_DNA"/>
</dbReference>
<keyword evidence="3" id="KW-1185">Reference proteome</keyword>
<feature type="region of interest" description="Disordered" evidence="1">
    <location>
        <begin position="176"/>
        <end position="203"/>
    </location>
</feature>
<feature type="region of interest" description="Disordered" evidence="1">
    <location>
        <begin position="36"/>
        <end position="94"/>
    </location>
</feature>
<dbReference type="HOGENOM" id="CLU_711698_0_0_1"/>